<evidence type="ECO:0000313" key="2">
    <source>
        <dbReference type="Proteomes" id="UP000192796"/>
    </source>
</evidence>
<name>A0A1V9G4A4_9BACT</name>
<accession>A0A1V9G4A4</accession>
<dbReference type="EMBL" id="LVYD01000024">
    <property type="protein sequence ID" value="OQP65475.1"/>
    <property type="molecule type" value="Genomic_DNA"/>
</dbReference>
<dbReference type="STRING" id="1703345.A3860_17580"/>
<organism evidence="1 2">
    <name type="scientific">Niastella vici</name>
    <dbReference type="NCBI Taxonomy" id="1703345"/>
    <lineage>
        <taxon>Bacteria</taxon>
        <taxon>Pseudomonadati</taxon>
        <taxon>Bacteroidota</taxon>
        <taxon>Chitinophagia</taxon>
        <taxon>Chitinophagales</taxon>
        <taxon>Chitinophagaceae</taxon>
        <taxon>Niastella</taxon>
    </lineage>
</organism>
<dbReference type="AlphaFoldDB" id="A0A1V9G4A4"/>
<dbReference type="Proteomes" id="UP000192796">
    <property type="component" value="Unassembled WGS sequence"/>
</dbReference>
<evidence type="ECO:0000313" key="1">
    <source>
        <dbReference type="EMBL" id="OQP65475.1"/>
    </source>
</evidence>
<reference evidence="1 2" key="1">
    <citation type="submission" date="2016-03" db="EMBL/GenBank/DDBJ databases">
        <title>Niastella vici sp. nov., isolated from farmland soil.</title>
        <authorList>
            <person name="Chen L."/>
            <person name="Wang D."/>
            <person name="Yang S."/>
            <person name="Wang G."/>
        </authorList>
    </citation>
    <scope>NUCLEOTIDE SEQUENCE [LARGE SCALE GENOMIC DNA]</scope>
    <source>
        <strain evidence="1 2">DJ57</strain>
    </source>
</reference>
<protein>
    <submittedName>
        <fullName evidence="1">Uncharacterized protein</fullName>
    </submittedName>
</protein>
<proteinExistence type="predicted"/>
<keyword evidence="2" id="KW-1185">Reference proteome</keyword>
<dbReference type="RefSeq" id="WP_081146340.1">
    <property type="nucleotide sequence ID" value="NZ_LVYD01000024.1"/>
</dbReference>
<comment type="caution">
    <text evidence="1">The sequence shown here is derived from an EMBL/GenBank/DDBJ whole genome shotgun (WGS) entry which is preliminary data.</text>
</comment>
<gene>
    <name evidence="1" type="ORF">A3860_17580</name>
</gene>
<sequence length="372" mass="42820">MPVLDHINNNSRPNRVFDALRLYAEQEAQFKIFHPVGGHDLHATALKLLHYTHLKNTYRKKPNKDEKQSLRFVRTEIAKLKARLNPTLLNRILYSRASNSIRNYIMRRRELFASHSKPLTTIQKSLIQENNLQSLNENLKKAGFNFQMDGTLKKMMDQGFPQFHLPYADTQNKNSYFVLHFNKLPGTDQYYFEKFEAVARPTLDSLLNKDNTCQRHTFSQVGIGERFTASEADRFVNGKFVCKTIQGKDTWLSLNPSNEQLQSVSFNVEKTLAKLPLAIKKDTAQYDALLQSLKNGKSKEVALLINDIPVKYILDAAPDRKTIDVLDRNGQLVDTNKLFSGQSTQLAQQIIEKRNQMEEIIDMGQGQGLKYR</sequence>
<dbReference type="OrthoDB" id="672220at2"/>